<proteinExistence type="predicted"/>
<reference evidence="3" key="1">
    <citation type="submission" date="2016-11" db="UniProtKB">
        <authorList>
            <consortium name="WormBaseParasite"/>
        </authorList>
    </citation>
    <scope>IDENTIFICATION</scope>
</reference>
<dbReference type="Proteomes" id="UP000095280">
    <property type="component" value="Unplaced"/>
</dbReference>
<evidence type="ECO:0000313" key="2">
    <source>
        <dbReference type="Proteomes" id="UP000095280"/>
    </source>
</evidence>
<sequence>AANEAAFVDLGNRGRALSSGDATGPRESTRVAIPGRWDFADNRRRDLGSASPSPSLGEPARPLPPPHRPGMGRLGIGRPSGHARRSGPLATWRRRTRPLSGQTQRPAFPPNCALPAGQFARSENSFMFDQKANDLVSVEGLHHAGHGVLAASATRPSAGLSAVVWKAT</sequence>
<keyword evidence="2" id="KW-1185">Reference proteome</keyword>
<name>A0A1I8FK25_9PLAT</name>
<dbReference type="WBParaSite" id="maker-unitig_38256-snap-gene-0.2-mRNA-1">
    <property type="protein sequence ID" value="maker-unitig_38256-snap-gene-0.2-mRNA-1"/>
    <property type="gene ID" value="maker-unitig_38256-snap-gene-0.2"/>
</dbReference>
<accession>A0A1I8FK25</accession>
<dbReference type="AlphaFoldDB" id="A0A1I8FK25"/>
<evidence type="ECO:0000256" key="1">
    <source>
        <dbReference type="SAM" id="MobiDB-lite"/>
    </source>
</evidence>
<feature type="region of interest" description="Disordered" evidence="1">
    <location>
        <begin position="1"/>
        <end position="110"/>
    </location>
</feature>
<feature type="compositionally biased region" description="Basic and acidic residues" evidence="1">
    <location>
        <begin position="38"/>
        <end position="47"/>
    </location>
</feature>
<organism evidence="2 3">
    <name type="scientific">Macrostomum lignano</name>
    <dbReference type="NCBI Taxonomy" id="282301"/>
    <lineage>
        <taxon>Eukaryota</taxon>
        <taxon>Metazoa</taxon>
        <taxon>Spiralia</taxon>
        <taxon>Lophotrochozoa</taxon>
        <taxon>Platyhelminthes</taxon>
        <taxon>Rhabditophora</taxon>
        <taxon>Macrostomorpha</taxon>
        <taxon>Macrostomida</taxon>
        <taxon>Macrostomidae</taxon>
        <taxon>Macrostomum</taxon>
    </lineage>
</organism>
<protein>
    <submittedName>
        <fullName evidence="3">Serine/threonine protein kinase</fullName>
    </submittedName>
</protein>
<evidence type="ECO:0000313" key="3">
    <source>
        <dbReference type="WBParaSite" id="maker-unitig_38256-snap-gene-0.2-mRNA-1"/>
    </source>
</evidence>